<comment type="caution">
    <text evidence="2">The sequence shown here is derived from an EMBL/GenBank/DDBJ whole genome shotgun (WGS) entry which is preliminary data.</text>
</comment>
<accession>A0A8I0P9L9</accession>
<evidence type="ECO:0000256" key="1">
    <source>
        <dbReference type="SAM" id="Coils"/>
    </source>
</evidence>
<organism evidence="2 3">
    <name type="scientific">Streptomyces stelliscabiei</name>
    <dbReference type="NCBI Taxonomy" id="146820"/>
    <lineage>
        <taxon>Bacteria</taxon>
        <taxon>Bacillati</taxon>
        <taxon>Actinomycetota</taxon>
        <taxon>Actinomycetes</taxon>
        <taxon>Kitasatosporales</taxon>
        <taxon>Streptomycetaceae</taxon>
        <taxon>Streptomyces</taxon>
    </lineage>
</organism>
<protein>
    <submittedName>
        <fullName evidence="2">Uncharacterized protein</fullName>
    </submittedName>
</protein>
<evidence type="ECO:0000313" key="3">
    <source>
        <dbReference type="Proteomes" id="UP000629287"/>
    </source>
</evidence>
<proteinExistence type="predicted"/>
<feature type="coiled-coil region" evidence="1">
    <location>
        <begin position="30"/>
        <end position="57"/>
    </location>
</feature>
<sequence length="228" mass="24861">MTQRPVYEMALQLQDRARQLAEGEAGAKEAARVSSRINELSARLADLRKEVTVALALKNQGAATGPGLLAASDGLEAFARRAQNGWPGDQAFNTARRKVQAAADAIREENLAAWTEWSGRQLASLHLARIPMLPPQEQVLARSRRTDLERTASAKAVTAGDITLFVTKCEALAESLRDAKEPPAELLALLERLDRRPAPTLFDITDQEIALLREFAMDGQVALTRKGA</sequence>
<keyword evidence="3" id="KW-1185">Reference proteome</keyword>
<dbReference type="OrthoDB" id="4291069at2"/>
<dbReference type="Proteomes" id="UP000629287">
    <property type="component" value="Unassembled WGS sequence"/>
</dbReference>
<reference evidence="2 3" key="1">
    <citation type="submission" date="2020-10" db="EMBL/GenBank/DDBJ databases">
        <title>Sequencing the genomes of 1000 actinobacteria strains.</title>
        <authorList>
            <person name="Klenk H.-P."/>
        </authorList>
    </citation>
    <scope>NUCLEOTIDE SEQUENCE [LARGE SCALE GENOMIC DNA]</scope>
    <source>
        <strain evidence="2 3">DSM 41803</strain>
    </source>
</reference>
<dbReference type="EMBL" id="JADBGF010000001">
    <property type="protein sequence ID" value="MBE1599852.1"/>
    <property type="molecule type" value="Genomic_DNA"/>
</dbReference>
<dbReference type="AlphaFoldDB" id="A0A8I0P9L9"/>
<evidence type="ECO:0000313" key="2">
    <source>
        <dbReference type="EMBL" id="MBE1599852.1"/>
    </source>
</evidence>
<gene>
    <name evidence="2" type="ORF">H4687_005981</name>
</gene>
<name>A0A8I0P9L9_9ACTN</name>
<dbReference type="RefSeq" id="WP_159026107.1">
    <property type="nucleotide sequence ID" value="NZ_JADBGF010000001.1"/>
</dbReference>
<keyword evidence="1" id="KW-0175">Coiled coil</keyword>
<dbReference type="GeneID" id="86830520"/>